<evidence type="ECO:0000313" key="2">
    <source>
        <dbReference type="Proteomes" id="UP000824120"/>
    </source>
</evidence>
<organism evidence="1 2">
    <name type="scientific">Solanum commersonii</name>
    <name type="common">Commerson's wild potato</name>
    <name type="synonym">Commerson's nightshade</name>
    <dbReference type="NCBI Taxonomy" id="4109"/>
    <lineage>
        <taxon>Eukaryota</taxon>
        <taxon>Viridiplantae</taxon>
        <taxon>Streptophyta</taxon>
        <taxon>Embryophyta</taxon>
        <taxon>Tracheophyta</taxon>
        <taxon>Spermatophyta</taxon>
        <taxon>Magnoliopsida</taxon>
        <taxon>eudicotyledons</taxon>
        <taxon>Gunneridae</taxon>
        <taxon>Pentapetalae</taxon>
        <taxon>asterids</taxon>
        <taxon>lamiids</taxon>
        <taxon>Solanales</taxon>
        <taxon>Solanaceae</taxon>
        <taxon>Solanoideae</taxon>
        <taxon>Solaneae</taxon>
        <taxon>Solanum</taxon>
    </lineage>
</organism>
<dbReference type="OrthoDB" id="1324461at2759"/>
<gene>
    <name evidence="1" type="ORF">H5410_026108</name>
</gene>
<dbReference type="AlphaFoldDB" id="A0A9J5YXS8"/>
<accession>A0A9J5YXS8</accession>
<comment type="caution">
    <text evidence="1">The sequence shown here is derived from an EMBL/GenBank/DDBJ whole genome shotgun (WGS) entry which is preliminary data.</text>
</comment>
<dbReference type="Proteomes" id="UP000824120">
    <property type="component" value="Chromosome 5"/>
</dbReference>
<keyword evidence="2" id="KW-1185">Reference proteome</keyword>
<sequence length="325" mass="36884">MDEVNKFSIEEGLHLAVILKFSYGKPDLHEFHKVISNKKKLDIKGHCNIGQLEFLHLLIKLDLYEDFVHICFAKKTLLSIASAFGKSIVVDKATQERTYLWIKVRMWSNIKVMQEIINDKFQNKKEQGQLVPDDNAGERRDSRNNLGAVKDATVDRAIANSSEEATTFNSNNEENLEDKHKSIEAARWGVGKDEVLGLSNVVVTKQDNSIARSCRTLVSHKKMIVLSPQTIRFSIKTIIQRLSLIEKIHCNGMIHGTNELSTEFGSTLGKSQPIASVLKNTQNSVQFDKDVYNLGLVIRDLNKNREHVDQQVVLTRTSPLYEINK</sequence>
<reference evidence="1 2" key="1">
    <citation type="submission" date="2020-09" db="EMBL/GenBank/DDBJ databases">
        <title>De no assembly of potato wild relative species, Solanum commersonii.</title>
        <authorList>
            <person name="Cho K."/>
        </authorList>
    </citation>
    <scope>NUCLEOTIDE SEQUENCE [LARGE SCALE GENOMIC DNA]</scope>
    <source>
        <strain evidence="1">LZ3.2</strain>
        <tissue evidence="1">Leaf</tissue>
    </source>
</reference>
<evidence type="ECO:0000313" key="1">
    <source>
        <dbReference type="EMBL" id="KAG5604616.1"/>
    </source>
</evidence>
<protein>
    <submittedName>
        <fullName evidence="1">Uncharacterized protein</fullName>
    </submittedName>
</protein>
<proteinExistence type="predicted"/>
<dbReference type="EMBL" id="JACXVP010000005">
    <property type="protein sequence ID" value="KAG5604616.1"/>
    <property type="molecule type" value="Genomic_DNA"/>
</dbReference>
<name>A0A9J5YXS8_SOLCO</name>